<dbReference type="GO" id="GO:0009055">
    <property type="term" value="F:electron transfer activity"/>
    <property type="evidence" value="ECO:0007669"/>
    <property type="project" value="InterPro"/>
</dbReference>
<name>A0A3B1BB98_9ZZZZ</name>
<sequence length="105" mass="10961">MKVSIKRLLLSSAMLATGLMLVNAHAGDAVAGKTKSATCAACHGANGKSSIPTNPHLAGQQELYLVKAIKDYRDGKRKNPMMSPMAATLSDADIADLAAFFASLK</sequence>
<evidence type="ECO:0000313" key="7">
    <source>
        <dbReference type="EMBL" id="VAX03585.1"/>
    </source>
</evidence>
<gene>
    <name evidence="7" type="ORF">MNBD_GAMMA19-2080</name>
</gene>
<proteinExistence type="predicted"/>
<dbReference type="PROSITE" id="PS51007">
    <property type="entry name" value="CYTC"/>
    <property type="match status" value="1"/>
</dbReference>
<dbReference type="AlphaFoldDB" id="A0A3B1BB98"/>
<keyword evidence="3" id="KW-0479">Metal-binding</keyword>
<dbReference type="InterPro" id="IPR009056">
    <property type="entry name" value="Cyt_c-like_dom"/>
</dbReference>
<dbReference type="Pfam" id="PF00034">
    <property type="entry name" value="Cytochrom_C"/>
    <property type="match status" value="1"/>
</dbReference>
<dbReference type="InterPro" id="IPR036909">
    <property type="entry name" value="Cyt_c-like_dom_sf"/>
</dbReference>
<dbReference type="EMBL" id="UOFV01000410">
    <property type="protein sequence ID" value="VAX03585.1"/>
    <property type="molecule type" value="Genomic_DNA"/>
</dbReference>
<dbReference type="Gene3D" id="1.10.760.10">
    <property type="entry name" value="Cytochrome c-like domain"/>
    <property type="match status" value="1"/>
</dbReference>
<keyword evidence="2" id="KW-0349">Heme</keyword>
<protein>
    <submittedName>
        <fullName evidence="7">Cytochrome c4</fullName>
    </submittedName>
</protein>
<evidence type="ECO:0000256" key="2">
    <source>
        <dbReference type="ARBA" id="ARBA00022617"/>
    </source>
</evidence>
<dbReference type="GO" id="GO:0020037">
    <property type="term" value="F:heme binding"/>
    <property type="evidence" value="ECO:0007669"/>
    <property type="project" value="InterPro"/>
</dbReference>
<evidence type="ECO:0000259" key="6">
    <source>
        <dbReference type="PROSITE" id="PS51007"/>
    </source>
</evidence>
<dbReference type="SUPFAM" id="SSF46626">
    <property type="entry name" value="Cytochrome c"/>
    <property type="match status" value="1"/>
</dbReference>
<dbReference type="PANTHER" id="PTHR33751">
    <property type="entry name" value="CBB3-TYPE CYTOCHROME C OXIDASE SUBUNIT FIXP"/>
    <property type="match status" value="1"/>
</dbReference>
<keyword evidence="5" id="KW-0408">Iron</keyword>
<dbReference type="InterPro" id="IPR050597">
    <property type="entry name" value="Cytochrome_c_Oxidase_Subunit"/>
</dbReference>
<dbReference type="GO" id="GO:0046872">
    <property type="term" value="F:metal ion binding"/>
    <property type="evidence" value="ECO:0007669"/>
    <property type="project" value="UniProtKB-KW"/>
</dbReference>
<feature type="domain" description="Cytochrome c" evidence="6">
    <location>
        <begin position="27"/>
        <end position="105"/>
    </location>
</feature>
<dbReference type="PANTHER" id="PTHR33751:SF9">
    <property type="entry name" value="CYTOCHROME C4"/>
    <property type="match status" value="1"/>
</dbReference>
<organism evidence="7">
    <name type="scientific">hydrothermal vent metagenome</name>
    <dbReference type="NCBI Taxonomy" id="652676"/>
    <lineage>
        <taxon>unclassified sequences</taxon>
        <taxon>metagenomes</taxon>
        <taxon>ecological metagenomes</taxon>
    </lineage>
</organism>
<evidence type="ECO:0000256" key="3">
    <source>
        <dbReference type="ARBA" id="ARBA00022723"/>
    </source>
</evidence>
<evidence type="ECO:0000256" key="5">
    <source>
        <dbReference type="ARBA" id="ARBA00023004"/>
    </source>
</evidence>
<evidence type="ECO:0000256" key="1">
    <source>
        <dbReference type="ARBA" id="ARBA00022448"/>
    </source>
</evidence>
<keyword evidence="1" id="KW-0813">Transport</keyword>
<keyword evidence="4" id="KW-0249">Electron transport</keyword>
<evidence type="ECO:0000256" key="4">
    <source>
        <dbReference type="ARBA" id="ARBA00022982"/>
    </source>
</evidence>
<accession>A0A3B1BB98</accession>
<reference evidence="7" key="1">
    <citation type="submission" date="2018-06" db="EMBL/GenBank/DDBJ databases">
        <authorList>
            <person name="Zhirakovskaya E."/>
        </authorList>
    </citation>
    <scope>NUCLEOTIDE SEQUENCE</scope>
</reference>